<evidence type="ECO:0000313" key="2">
    <source>
        <dbReference type="Proteomes" id="UP000199063"/>
    </source>
</evidence>
<sequence>MGLGMRRLNRAQDVVAEFGDDAEDSFLALCARAPEDSLRRGISPYDLTMFNTPQLERLVVELEELREDEKDAVVRRVIEESHEAIRRSGYLLFIGD</sequence>
<protein>
    <submittedName>
        <fullName evidence="1">Uncharacterized protein</fullName>
    </submittedName>
</protein>
<dbReference type="AlphaFoldDB" id="A0A1H0CWU7"/>
<evidence type="ECO:0000313" key="1">
    <source>
        <dbReference type="EMBL" id="SDN62393.1"/>
    </source>
</evidence>
<proteinExistence type="predicted"/>
<reference evidence="2" key="1">
    <citation type="submission" date="2016-10" db="EMBL/GenBank/DDBJ databases">
        <authorList>
            <person name="Varghese N."/>
            <person name="Submissions S."/>
        </authorList>
    </citation>
    <scope>NUCLEOTIDE SEQUENCE [LARGE SCALE GENOMIC DNA]</scope>
    <source>
        <strain evidence="2">CGMCC 4.7042</strain>
    </source>
</reference>
<keyword evidence="2" id="KW-1185">Reference proteome</keyword>
<accession>A0A1H0CWU7</accession>
<dbReference type="GeneID" id="40833965"/>
<organism evidence="1 2">
    <name type="scientific">Streptomyces wuyuanensis</name>
    <dbReference type="NCBI Taxonomy" id="1196353"/>
    <lineage>
        <taxon>Bacteria</taxon>
        <taxon>Bacillati</taxon>
        <taxon>Actinomycetota</taxon>
        <taxon>Actinomycetes</taxon>
        <taxon>Kitasatosporales</taxon>
        <taxon>Streptomycetaceae</taxon>
        <taxon>Streptomyces</taxon>
    </lineage>
</organism>
<dbReference type="OrthoDB" id="4558509at2"/>
<gene>
    <name evidence="1" type="ORF">SAMN05444921_13165</name>
</gene>
<dbReference type="EMBL" id="FNHI01000031">
    <property type="protein sequence ID" value="SDN62393.1"/>
    <property type="molecule type" value="Genomic_DNA"/>
</dbReference>
<dbReference type="Proteomes" id="UP000199063">
    <property type="component" value="Unassembled WGS sequence"/>
</dbReference>
<name>A0A1H0CWU7_9ACTN</name>
<dbReference type="RefSeq" id="WP_093661816.1">
    <property type="nucleotide sequence ID" value="NZ_FNHI01000031.1"/>
</dbReference>